<dbReference type="InterPro" id="IPR030923">
    <property type="entry name" value="LptG"/>
</dbReference>
<keyword evidence="12" id="KW-1185">Reference proteome</keyword>
<evidence type="ECO:0000313" key="10">
    <source>
        <dbReference type="EMBL" id="AUZ44982.1"/>
    </source>
</evidence>
<dbReference type="InterPro" id="IPR005495">
    <property type="entry name" value="LptG/LptF_permease"/>
</dbReference>
<keyword evidence="5 9" id="KW-0812">Transmembrane</keyword>
<comment type="similarity">
    <text evidence="3">Belongs to the LptF/LptG family.</text>
</comment>
<feature type="transmembrane region" description="Helical" evidence="9">
    <location>
        <begin position="12"/>
        <end position="33"/>
    </location>
</feature>
<evidence type="ECO:0000256" key="4">
    <source>
        <dbReference type="ARBA" id="ARBA00022475"/>
    </source>
</evidence>
<keyword evidence="6 9" id="KW-1133">Transmembrane helix</keyword>
<dbReference type="EMBL" id="CP018049">
    <property type="protein sequence ID" value="AUZ44982.1"/>
    <property type="molecule type" value="Genomic_DNA"/>
</dbReference>
<evidence type="ECO:0000313" key="12">
    <source>
        <dbReference type="Proteomes" id="UP000183653"/>
    </source>
</evidence>
<dbReference type="OrthoDB" id="9776227at2"/>
<sequence length="359" mass="38850">MAKLDRYIGSSVLIAILAVLGIILGLASLFAFIDEVGNVTDTYTVTDVLSFVALTAPRRLYDMMPMAGLIGCLIGLGTLASNSELTIMRAAGVSIGRIVWAVMKPMLLLMACSVLIGEYVAPPSEATAQANRALAQGSGDAQSSKHGLWHRQGDQFIHINAVQPGGLLIGVTRYTFDKERHMLSSSFAKRAQYDGAQWQLTDVTTTLFHNVGQGVNASTEVVNAPTQAWDIALKPELLNTVIMVPETLPISGLWSYIHYLKDQGLNNGRYWLAFWVKVLQPVVTAALVLMAISFIFGPLRSVTLGQRVFTGVLVGFTFRIAQDLLGPSSLVFGFSPLFAVLVPTFICAVAGFWLLRRAG</sequence>
<proteinExistence type="inferred from homology"/>
<evidence type="ECO:0000256" key="5">
    <source>
        <dbReference type="ARBA" id="ARBA00022692"/>
    </source>
</evidence>
<feature type="transmembrane region" description="Helical" evidence="9">
    <location>
        <begin position="270"/>
        <end position="296"/>
    </location>
</feature>
<reference evidence="11 12" key="1">
    <citation type="submission" date="2016-10" db="EMBL/GenBank/DDBJ databases">
        <authorList>
            <person name="Varghese N."/>
            <person name="Submissions S."/>
        </authorList>
    </citation>
    <scope>NUCLEOTIDE SEQUENCE [LARGE SCALE GENOMIC DNA]</scope>
    <source>
        <strain evidence="11 12">BS2775</strain>
    </source>
</reference>
<dbReference type="Pfam" id="PF03739">
    <property type="entry name" value="LptF_LptG"/>
    <property type="match status" value="1"/>
</dbReference>
<feature type="transmembrane region" description="Helical" evidence="9">
    <location>
        <begin position="63"/>
        <end position="82"/>
    </location>
</feature>
<evidence type="ECO:0000313" key="13">
    <source>
        <dbReference type="Proteomes" id="UP000239888"/>
    </source>
</evidence>
<dbReference type="RefSeq" id="WP_057724724.1">
    <property type="nucleotide sequence ID" value="NZ_CP018049.1"/>
</dbReference>
<dbReference type="KEGG" id="poi:BOP93_05085"/>
<keyword evidence="7 9" id="KW-0472">Membrane</keyword>
<evidence type="ECO:0000256" key="7">
    <source>
        <dbReference type="ARBA" id="ARBA00023136"/>
    </source>
</evidence>
<evidence type="ECO:0000256" key="2">
    <source>
        <dbReference type="ARBA" id="ARBA00004651"/>
    </source>
</evidence>
<dbReference type="AlphaFoldDB" id="A0A0R2ZTZ8"/>
<gene>
    <name evidence="10" type="ORF">BOP93_05085</name>
    <name evidence="11" type="ORF">SAMN04490197_4995</name>
</gene>
<evidence type="ECO:0000256" key="6">
    <source>
        <dbReference type="ARBA" id="ARBA00022989"/>
    </source>
</evidence>
<evidence type="ECO:0000256" key="8">
    <source>
        <dbReference type="ARBA" id="ARBA00026081"/>
    </source>
</evidence>
<comment type="subunit">
    <text evidence="8">Component of the lipopolysaccharide transport and assembly complex. The LptBFG transporter is composed of two ATP-binding proteins (LptB) and two transmembrane proteins (LptF and LptG).</text>
</comment>
<dbReference type="GO" id="GO:0015920">
    <property type="term" value="P:lipopolysaccharide transport"/>
    <property type="evidence" value="ECO:0007669"/>
    <property type="project" value="TreeGrafter"/>
</dbReference>
<evidence type="ECO:0000256" key="3">
    <source>
        <dbReference type="ARBA" id="ARBA00007725"/>
    </source>
</evidence>
<comment type="subcellular location">
    <subcellularLocation>
        <location evidence="2">Cell membrane</location>
        <topology evidence="2">Multi-pass membrane protein</topology>
    </subcellularLocation>
</comment>
<keyword evidence="4" id="KW-1003">Cell membrane</keyword>
<dbReference type="Proteomes" id="UP000239888">
    <property type="component" value="Chromosome"/>
</dbReference>
<dbReference type="GO" id="GO:0055085">
    <property type="term" value="P:transmembrane transport"/>
    <property type="evidence" value="ECO:0007669"/>
    <property type="project" value="InterPro"/>
</dbReference>
<name>A0A0R2ZTZ8_9PSED</name>
<feature type="transmembrane region" description="Helical" evidence="9">
    <location>
        <begin position="94"/>
        <end position="116"/>
    </location>
</feature>
<dbReference type="NCBIfam" id="TIGR04408">
    <property type="entry name" value="LptG_lptG"/>
    <property type="match status" value="1"/>
</dbReference>
<reference evidence="10 13" key="2">
    <citation type="journal article" date="2018" name="Front. Microbiol.">
        <title>Pseudomonas orientalis F9: A Potent Antagonist against Phytopathogens with Phytotoxic Effect in the Apple Flower.</title>
        <authorList>
            <person name="Zengerer V."/>
            <person name="Schmid M."/>
            <person name="Bieri M."/>
            <person name="Muller D.C."/>
            <person name="Remus-Emsermann M.N.P."/>
            <person name="Ahrens C.H."/>
            <person name="Pelludat C."/>
        </authorList>
    </citation>
    <scope>NUCLEOTIDE SEQUENCE [LARGE SCALE GENOMIC DNA]</scope>
    <source>
        <strain evidence="10 13">F9</strain>
    </source>
</reference>
<feature type="transmembrane region" description="Helical" evidence="9">
    <location>
        <begin position="331"/>
        <end position="355"/>
    </location>
</feature>
<comment type="function">
    <text evidence="1">Part of the ABC transporter complex LptBFG involved in the translocation of lipopolysaccharide (LPS) from the inner membrane to the outer membrane.</text>
</comment>
<dbReference type="EMBL" id="LT629782">
    <property type="protein sequence ID" value="SDU33123.1"/>
    <property type="molecule type" value="Genomic_DNA"/>
</dbReference>
<dbReference type="GO" id="GO:0043190">
    <property type="term" value="C:ATP-binding cassette (ABC) transporter complex"/>
    <property type="evidence" value="ECO:0007669"/>
    <property type="project" value="InterPro"/>
</dbReference>
<dbReference type="PANTHER" id="PTHR33529:SF2">
    <property type="entry name" value="LIPOPOLYSACCHARIDE EXPORT SYSTEM PERMEASE PROTEIN LPTG"/>
    <property type="match status" value="1"/>
</dbReference>
<organism evidence="10 13">
    <name type="scientific">Pseudomonas orientalis</name>
    <dbReference type="NCBI Taxonomy" id="76758"/>
    <lineage>
        <taxon>Bacteria</taxon>
        <taxon>Pseudomonadati</taxon>
        <taxon>Pseudomonadota</taxon>
        <taxon>Gammaproteobacteria</taxon>
        <taxon>Pseudomonadales</taxon>
        <taxon>Pseudomonadaceae</taxon>
        <taxon>Pseudomonas</taxon>
    </lineage>
</organism>
<dbReference type="Proteomes" id="UP000183653">
    <property type="component" value="Chromosome I"/>
</dbReference>
<evidence type="ECO:0000256" key="1">
    <source>
        <dbReference type="ARBA" id="ARBA00002265"/>
    </source>
</evidence>
<protein>
    <submittedName>
        <fullName evidence="10">LPS export ABC transporter permease LptG</fullName>
    </submittedName>
    <submittedName>
        <fullName evidence="11">Lipopolysaccharide export system permease protein</fullName>
    </submittedName>
</protein>
<evidence type="ECO:0000256" key="9">
    <source>
        <dbReference type="SAM" id="Phobius"/>
    </source>
</evidence>
<dbReference type="PANTHER" id="PTHR33529">
    <property type="entry name" value="SLR0882 PROTEIN-RELATED"/>
    <property type="match status" value="1"/>
</dbReference>
<accession>A0A0R2ZTZ8</accession>
<evidence type="ECO:0000313" key="11">
    <source>
        <dbReference type="EMBL" id="SDU33123.1"/>
    </source>
</evidence>